<keyword evidence="2" id="KW-1185">Reference proteome</keyword>
<reference evidence="1 2" key="1">
    <citation type="submission" date="2018-10" db="EMBL/GenBank/DDBJ databases">
        <title>Tessaracoccus antarcticuss sp. nov., isolated from sediment.</title>
        <authorList>
            <person name="Zhou L.Y."/>
            <person name="Du Z.J."/>
        </authorList>
    </citation>
    <scope>NUCLEOTIDE SEQUENCE [LARGE SCALE GENOMIC DNA]</scope>
    <source>
        <strain evidence="1 2">JDX10</strain>
    </source>
</reference>
<dbReference type="EMBL" id="REFW01000001">
    <property type="protein sequence ID" value="RMB62261.1"/>
    <property type="molecule type" value="Genomic_DNA"/>
</dbReference>
<dbReference type="Proteomes" id="UP000275256">
    <property type="component" value="Unassembled WGS sequence"/>
</dbReference>
<proteinExistence type="predicted"/>
<evidence type="ECO:0000313" key="1">
    <source>
        <dbReference type="EMBL" id="RMB62261.1"/>
    </source>
</evidence>
<dbReference type="AlphaFoldDB" id="A0A3M0GBA1"/>
<evidence type="ECO:0000313" key="2">
    <source>
        <dbReference type="Proteomes" id="UP000275256"/>
    </source>
</evidence>
<protein>
    <submittedName>
        <fullName evidence="1">Uncharacterized protein</fullName>
    </submittedName>
</protein>
<comment type="caution">
    <text evidence="1">The sequence shown here is derived from an EMBL/GenBank/DDBJ whole genome shotgun (WGS) entry which is preliminary data.</text>
</comment>
<name>A0A3M0GBA1_9ACTN</name>
<accession>A0A3M0GBA1</accession>
<gene>
    <name evidence="1" type="ORF">EAX62_06805</name>
</gene>
<organism evidence="1 2">
    <name type="scientific">Tessaracoccus antarcticus</name>
    <dbReference type="NCBI Taxonomy" id="2479848"/>
    <lineage>
        <taxon>Bacteria</taxon>
        <taxon>Bacillati</taxon>
        <taxon>Actinomycetota</taxon>
        <taxon>Actinomycetes</taxon>
        <taxon>Propionibacteriales</taxon>
        <taxon>Propionibacteriaceae</taxon>
        <taxon>Tessaracoccus</taxon>
    </lineage>
</organism>
<sequence length="189" mass="20181">MQHAGEFSWDNVIVTGTFDGTTMTAVDVYGMFDPKAPQDPSETGDAEDAYKDLCSDPIQGTGPGDRSMEEVARALPGYQMDWPGGPNFNVAVTGDLVAARRALAPYVERVFCVATVPGPSRADGEPVAKAVSAIAGVEDSYYAANAQGAWITVVTLTDDQSVKAEVEKVVGASMWPRILFSSFFYPVKD</sequence>